<dbReference type="Proteomes" id="UP000254076">
    <property type="component" value="Unassembled WGS sequence"/>
</dbReference>
<feature type="transmembrane region" description="Helical" evidence="8">
    <location>
        <begin position="360"/>
        <end position="382"/>
    </location>
</feature>
<dbReference type="RefSeq" id="WP_000680112.1">
    <property type="nucleotide sequence ID" value="NZ_AP020310.1"/>
</dbReference>
<dbReference type="Pfam" id="PF02386">
    <property type="entry name" value="TrkH"/>
    <property type="match status" value="1"/>
</dbReference>
<dbReference type="PANTHER" id="PTHR32024:SF1">
    <property type="entry name" value="KTR SYSTEM POTASSIUM UPTAKE PROTEIN B"/>
    <property type="match status" value="1"/>
</dbReference>
<keyword evidence="5 8" id="KW-1133">Transmembrane helix</keyword>
<dbReference type="KEGG" id="sage:EN72_08820"/>
<evidence type="ECO:0000256" key="3">
    <source>
        <dbReference type="ARBA" id="ARBA00022475"/>
    </source>
</evidence>
<keyword evidence="4 8" id="KW-0812">Transmembrane</keyword>
<reference evidence="9 14" key="1">
    <citation type="journal article" date="2015" name="PLoS ONE">
        <title>Genomic analysis reveals the molecular basis for capsule loss in the group B streptococcus population.</title>
        <authorList>
            <consortium name="DEVANI Consortium"/>
            <person name="Rosini R."/>
            <person name="Campisi E."/>
            <person name="De Chiara M."/>
            <person name="Tettelin H."/>
            <person name="Rinaudo D."/>
            <person name="Toniolo C."/>
            <person name="Metruccio M."/>
            <person name="Guidotti S."/>
            <person name="Sorensen U.B."/>
            <person name="Kilian M."/>
            <person name="Ramirez M."/>
            <person name="Janulczyk R."/>
            <person name="Donati C."/>
            <person name="Grandi G."/>
            <person name="Margarit I."/>
        </authorList>
    </citation>
    <scope>NUCLEOTIDE SEQUENCE [LARGE SCALE GENOMIC DNA]</scope>
    <source>
        <strain evidence="9 14">ES-PW-063</strain>
    </source>
</reference>
<dbReference type="EMBL" id="LR134265">
    <property type="protein sequence ID" value="VED64227.1"/>
    <property type="molecule type" value="Genomic_DNA"/>
</dbReference>
<evidence type="ECO:0000256" key="2">
    <source>
        <dbReference type="ARBA" id="ARBA00022448"/>
    </source>
</evidence>
<feature type="transmembrane region" description="Helical" evidence="8">
    <location>
        <begin position="77"/>
        <end position="99"/>
    </location>
</feature>
<reference evidence="12 16" key="4">
    <citation type="submission" date="2018-06" db="EMBL/GenBank/DDBJ databases">
        <authorList>
            <consortium name="Pathogen Informatics"/>
            <person name="Doyle S."/>
        </authorList>
    </citation>
    <scope>NUCLEOTIDE SEQUENCE [LARGE SCALE GENOMIC DNA]</scope>
    <source>
        <strain evidence="12 16">NCTC8185</strain>
    </source>
</reference>
<evidence type="ECO:0000256" key="5">
    <source>
        <dbReference type="ARBA" id="ARBA00022989"/>
    </source>
</evidence>
<feature type="transmembrane region" description="Helical" evidence="8">
    <location>
        <begin position="128"/>
        <end position="149"/>
    </location>
</feature>
<gene>
    <name evidence="12" type="primary">ktrB</name>
    <name evidence="10" type="ORF">AX245_06990</name>
    <name evidence="11" type="ORF">C4618_13015</name>
    <name evidence="13" type="ORF">NCTC8184_00196</name>
    <name evidence="12" type="ORF">NCTC8185_01546</name>
    <name evidence="9" type="ORF">WA45_11125</name>
</gene>
<dbReference type="PANTHER" id="PTHR32024">
    <property type="entry name" value="TRK SYSTEM POTASSIUM UPTAKE PROTEIN TRKG-RELATED"/>
    <property type="match status" value="1"/>
</dbReference>
<sequence>MKHFFDYKTMSVARKLSISFIAVILLGSILLSLPIFQYANAPKTHYIDHLFTTVSMVCVTGLSVFPISKVYNGWGQIVAILLMQTGGLGLVTLMSLSYYTLRRKMSLNDQTLLQSAITYNSSTDLKKYLYMIFKVTLTLEVLAASILAIDFIPRFGLGHGIFNSIFLAVSAFCNAGFDNLGATSLAQFKLNPLVNIIVCFLIISGGLGFAVWKDLIEATIQTSHKGPKLIKTFPKRLSNHSKLVLKTTTIILLTGTLLSWLLEFGNFRTIANLSLPKQLMVSFFQTVTMRTAGFSTIDYTQTDFATNLVYIIQMLIGGAPGGTAGGFKVTVIAILLLLFKAELSGQSQVTFHYRTIPSSIIKQTLSILTFFFIILISGYLLLLELNPHIDPFSLFFEASSALATVGVTMNTTNQLTLGGRIVIMFLMFIGRVGPITVLLSILQKKEKEIHYAETEIILG</sequence>
<keyword evidence="6" id="KW-0406">Ion transport</keyword>
<keyword evidence="2" id="KW-0813">Transport</keyword>
<evidence type="ECO:0000313" key="16">
    <source>
        <dbReference type="Proteomes" id="UP000254076"/>
    </source>
</evidence>
<dbReference type="Proteomes" id="UP000256718">
    <property type="component" value="Unassembled WGS sequence"/>
</dbReference>
<dbReference type="GeneID" id="66886474"/>
<dbReference type="GO" id="GO:0005886">
    <property type="term" value="C:plasma membrane"/>
    <property type="evidence" value="ECO:0007669"/>
    <property type="project" value="UniProtKB-SubCell"/>
</dbReference>
<dbReference type="GO" id="GO:0008324">
    <property type="term" value="F:monoatomic cation transmembrane transporter activity"/>
    <property type="evidence" value="ECO:0007669"/>
    <property type="project" value="InterPro"/>
</dbReference>
<reference evidence="13 18" key="5">
    <citation type="submission" date="2018-12" db="EMBL/GenBank/DDBJ databases">
        <authorList>
            <consortium name="Pathogen Informatics"/>
        </authorList>
    </citation>
    <scope>NUCLEOTIDE SEQUENCE [LARGE SCALE GENOMIC DNA]</scope>
    <source>
        <strain evidence="13 18">NCTC8184</strain>
    </source>
</reference>
<evidence type="ECO:0000256" key="8">
    <source>
        <dbReference type="SAM" id="Phobius"/>
    </source>
</evidence>
<evidence type="ECO:0000313" key="12">
    <source>
        <dbReference type="EMBL" id="SUN14266.1"/>
    </source>
</evidence>
<dbReference type="Proteomes" id="UP000035174">
    <property type="component" value="Unassembled WGS sequence"/>
</dbReference>
<reference evidence="11 17" key="3">
    <citation type="journal article" date="2018" name="Emerg. Microbes Infect.">
        <title>Phenotypic and molecular analysis of nontypeable Group B streptococci: identification of cps2a and hybrid cps2a/cps5 Group B streptococcal capsule gene clusters.</title>
        <authorList>
            <person name="Alhhazmi A."/>
            <person name="Tyrrell G.J."/>
        </authorList>
    </citation>
    <scope>NUCLEOTIDE SEQUENCE [LARGE SCALE GENOMIC DNA]</scope>
    <source>
        <strain evidence="11 17">PLGBS17</strain>
    </source>
</reference>
<feature type="transmembrane region" description="Helical" evidence="8">
    <location>
        <begin position="243"/>
        <end position="262"/>
    </location>
</feature>
<feature type="transmembrane region" description="Helical" evidence="8">
    <location>
        <begin position="20"/>
        <end position="40"/>
    </location>
</feature>
<dbReference type="AlphaFoldDB" id="A0A0E1EPK6"/>
<evidence type="ECO:0000313" key="17">
    <source>
        <dbReference type="Proteomes" id="UP000256718"/>
    </source>
</evidence>
<accession>A0A0E1EPK6</accession>
<keyword evidence="7 8" id="KW-0472">Membrane</keyword>
<evidence type="ECO:0000256" key="7">
    <source>
        <dbReference type="ARBA" id="ARBA00023136"/>
    </source>
</evidence>
<evidence type="ECO:0000313" key="11">
    <source>
        <dbReference type="EMBL" id="RDY74578.1"/>
    </source>
</evidence>
<feature type="transmembrane region" description="Helical" evidence="8">
    <location>
        <begin position="193"/>
        <end position="212"/>
    </location>
</feature>
<reference evidence="10 15" key="2">
    <citation type="journal article" date="2016" name="Sci. Rep.">
        <title>Serotype IV Streptococcus agalactiae ST-452 has arisen from large genomic recombination events between CC23 and the hypervirulent CC17 lineages.</title>
        <authorList>
            <person name="Campisi E."/>
            <person name="Rinaudo C.D."/>
            <person name="Donati C."/>
            <person name="Barucco M."/>
            <person name="Torricelli G."/>
            <person name="Edwards M.S."/>
            <person name="Baker C.J."/>
            <person name="Margarit I."/>
            <person name="Rosini R."/>
        </authorList>
    </citation>
    <scope>NUCLEOTIDE SEQUENCE [LARGE SCALE GENOMIC DNA]</scope>
    <source>
        <strain evidence="10 15">CZ-PW-140</strain>
    </source>
</reference>
<name>A0A0E1EPK6_STRAG</name>
<dbReference type="EMBL" id="QHGZ01000258">
    <property type="protein sequence ID" value="RDY74578.1"/>
    <property type="molecule type" value="Genomic_DNA"/>
</dbReference>
<dbReference type="EMBL" id="LCVB01000039">
    <property type="protein sequence ID" value="KLJ27130.1"/>
    <property type="molecule type" value="Genomic_DNA"/>
</dbReference>
<evidence type="ECO:0000256" key="6">
    <source>
        <dbReference type="ARBA" id="ARBA00023065"/>
    </source>
</evidence>
<evidence type="ECO:0000313" key="14">
    <source>
        <dbReference type="Proteomes" id="UP000035174"/>
    </source>
</evidence>
<keyword evidence="3" id="KW-1003">Cell membrane</keyword>
<comment type="subcellular location">
    <subcellularLocation>
        <location evidence="1">Cell membrane</location>
        <topology evidence="1">Multi-pass membrane protein</topology>
    </subcellularLocation>
</comment>
<evidence type="ECO:0000313" key="18">
    <source>
        <dbReference type="Proteomes" id="UP000268870"/>
    </source>
</evidence>
<evidence type="ECO:0000256" key="4">
    <source>
        <dbReference type="ARBA" id="ARBA00022692"/>
    </source>
</evidence>
<dbReference type="OMA" id="SFEWVPK"/>
<dbReference type="InterPro" id="IPR003445">
    <property type="entry name" value="Cat_transpt"/>
</dbReference>
<dbReference type="Proteomes" id="UP000093122">
    <property type="component" value="Unassembled WGS sequence"/>
</dbReference>
<dbReference type="Proteomes" id="UP000268870">
    <property type="component" value="Chromosome"/>
</dbReference>
<evidence type="ECO:0000313" key="9">
    <source>
        <dbReference type="EMBL" id="KLJ27130.1"/>
    </source>
</evidence>
<feature type="transmembrane region" description="Helical" evidence="8">
    <location>
        <begin position="161"/>
        <end position="181"/>
    </location>
</feature>
<evidence type="ECO:0000313" key="15">
    <source>
        <dbReference type="Proteomes" id="UP000093122"/>
    </source>
</evidence>
<dbReference type="EMBL" id="MAWT01000011">
    <property type="protein sequence ID" value="OCM72180.1"/>
    <property type="molecule type" value="Genomic_DNA"/>
</dbReference>
<dbReference type="GO" id="GO:0030001">
    <property type="term" value="P:metal ion transport"/>
    <property type="evidence" value="ECO:0007669"/>
    <property type="project" value="UniProtKB-ARBA"/>
</dbReference>
<evidence type="ECO:0000313" key="10">
    <source>
        <dbReference type="EMBL" id="OCM72180.1"/>
    </source>
</evidence>
<feature type="transmembrane region" description="Helical" evidence="8">
    <location>
        <begin position="421"/>
        <end position="442"/>
    </location>
</feature>
<organism evidence="10 15">
    <name type="scientific">Streptococcus agalactiae</name>
    <dbReference type="NCBI Taxonomy" id="1311"/>
    <lineage>
        <taxon>Bacteria</taxon>
        <taxon>Bacillati</taxon>
        <taxon>Bacillota</taxon>
        <taxon>Bacilli</taxon>
        <taxon>Lactobacillales</taxon>
        <taxon>Streptococcaceae</taxon>
        <taxon>Streptococcus</taxon>
    </lineage>
</organism>
<evidence type="ECO:0000313" key="13">
    <source>
        <dbReference type="EMBL" id="VED64227.1"/>
    </source>
</evidence>
<proteinExistence type="predicted"/>
<protein>
    <submittedName>
        <fullName evidence="10">ATPase V</fullName>
    </submittedName>
    <submittedName>
        <fullName evidence="12">Potassium uptake protein TrkH</fullName>
    </submittedName>
</protein>
<dbReference type="EMBL" id="UHEQ01000004">
    <property type="protein sequence ID" value="SUN14266.1"/>
    <property type="molecule type" value="Genomic_DNA"/>
</dbReference>
<evidence type="ECO:0000256" key="1">
    <source>
        <dbReference type="ARBA" id="ARBA00004651"/>
    </source>
</evidence>